<dbReference type="NCBIfam" id="TIGR02495">
    <property type="entry name" value="NrdG2"/>
    <property type="match status" value="1"/>
</dbReference>
<keyword evidence="2" id="KW-0004">4Fe-4S</keyword>
<dbReference type="RefSeq" id="WP_103263871.1">
    <property type="nucleotide sequence ID" value="NZ_CABMLE010000001.1"/>
</dbReference>
<keyword evidence="9" id="KW-1185">Reference proteome</keyword>
<dbReference type="AlphaFoldDB" id="A0A2K2UDY8"/>
<dbReference type="GO" id="GO:0046872">
    <property type="term" value="F:metal ion binding"/>
    <property type="evidence" value="ECO:0007669"/>
    <property type="project" value="UniProtKB-KW"/>
</dbReference>
<keyword evidence="5" id="KW-0408">Iron</keyword>
<dbReference type="Proteomes" id="UP000236197">
    <property type="component" value="Unassembled WGS sequence"/>
</dbReference>
<keyword evidence="3" id="KW-0949">S-adenosyl-L-methionine</keyword>
<keyword evidence="4" id="KW-0479">Metal-binding</keyword>
<dbReference type="Gene3D" id="3.20.20.70">
    <property type="entry name" value="Aldolase class I"/>
    <property type="match status" value="1"/>
</dbReference>
<dbReference type="InterPro" id="IPR012840">
    <property type="entry name" value="NrdG2"/>
</dbReference>
<dbReference type="CDD" id="cd01335">
    <property type="entry name" value="Radical_SAM"/>
    <property type="match status" value="1"/>
</dbReference>
<keyword evidence="6" id="KW-0411">Iron-sulfur</keyword>
<evidence type="ECO:0000256" key="5">
    <source>
        <dbReference type="ARBA" id="ARBA00023004"/>
    </source>
</evidence>
<organism evidence="8 9">
    <name type="scientific">Enteroscipio rubneri</name>
    <dbReference type="NCBI Taxonomy" id="2070686"/>
    <lineage>
        <taxon>Bacteria</taxon>
        <taxon>Bacillati</taxon>
        <taxon>Actinomycetota</taxon>
        <taxon>Coriobacteriia</taxon>
        <taxon>Eggerthellales</taxon>
        <taxon>Eggerthellaceae</taxon>
        <taxon>Enteroscipio</taxon>
    </lineage>
</organism>
<dbReference type="GO" id="GO:0051539">
    <property type="term" value="F:4 iron, 4 sulfur cluster binding"/>
    <property type="evidence" value="ECO:0007669"/>
    <property type="project" value="UniProtKB-KW"/>
</dbReference>
<protein>
    <submittedName>
        <fullName evidence="8">Anaerobic ribonucleoside-triphosphate reductase activating protein</fullName>
    </submittedName>
</protein>
<dbReference type="SFLD" id="SFLDG01067">
    <property type="entry name" value="SPASM/twitch_domain_containing"/>
    <property type="match status" value="1"/>
</dbReference>
<dbReference type="SUPFAM" id="SSF102114">
    <property type="entry name" value="Radical SAM enzymes"/>
    <property type="match status" value="1"/>
</dbReference>
<dbReference type="Pfam" id="PF04055">
    <property type="entry name" value="Radical_SAM"/>
    <property type="match status" value="1"/>
</dbReference>
<evidence type="ECO:0000256" key="6">
    <source>
        <dbReference type="ARBA" id="ARBA00023014"/>
    </source>
</evidence>
<dbReference type="PROSITE" id="PS51918">
    <property type="entry name" value="RADICAL_SAM"/>
    <property type="match status" value="1"/>
</dbReference>
<proteinExistence type="predicted"/>
<evidence type="ECO:0000313" key="8">
    <source>
        <dbReference type="EMBL" id="PNV68545.1"/>
    </source>
</evidence>
<comment type="cofactor">
    <cofactor evidence="1">
        <name>[4Fe-4S] cluster</name>
        <dbReference type="ChEBI" id="CHEBI:49883"/>
    </cofactor>
</comment>
<evidence type="ECO:0000256" key="4">
    <source>
        <dbReference type="ARBA" id="ARBA00022723"/>
    </source>
</evidence>
<dbReference type="InterPro" id="IPR034457">
    <property type="entry name" value="Organic_radical-activating"/>
</dbReference>
<dbReference type="SFLD" id="SFLDG01094">
    <property type="entry name" value="Uncharacterised_Radical_SAM_Su"/>
    <property type="match status" value="1"/>
</dbReference>
<dbReference type="GO" id="GO:0003824">
    <property type="term" value="F:catalytic activity"/>
    <property type="evidence" value="ECO:0007669"/>
    <property type="project" value="InterPro"/>
</dbReference>
<gene>
    <name evidence="8" type="ORF">C2L71_00730</name>
</gene>
<dbReference type="InterPro" id="IPR013785">
    <property type="entry name" value="Aldolase_TIM"/>
</dbReference>
<dbReference type="OrthoDB" id="9782387at2"/>
<dbReference type="PANTHER" id="PTHR30352:SF5">
    <property type="entry name" value="PYRUVATE FORMATE-LYASE 1-ACTIVATING ENZYME"/>
    <property type="match status" value="1"/>
</dbReference>
<evidence type="ECO:0000256" key="2">
    <source>
        <dbReference type="ARBA" id="ARBA00022485"/>
    </source>
</evidence>
<comment type="caution">
    <text evidence="8">The sequence shown here is derived from an EMBL/GenBank/DDBJ whole genome shotgun (WGS) entry which is preliminary data.</text>
</comment>
<dbReference type="PANTHER" id="PTHR30352">
    <property type="entry name" value="PYRUVATE FORMATE-LYASE-ACTIVATING ENZYME"/>
    <property type="match status" value="1"/>
</dbReference>
<accession>A0A2K2UDY8</accession>
<feature type="domain" description="Radical SAM core" evidence="7">
    <location>
        <begin position="13"/>
        <end position="233"/>
    </location>
</feature>
<dbReference type="InterPro" id="IPR007197">
    <property type="entry name" value="rSAM"/>
</dbReference>
<evidence type="ECO:0000256" key="1">
    <source>
        <dbReference type="ARBA" id="ARBA00001966"/>
    </source>
</evidence>
<sequence>MRVAGLQKLTLLDFPGRTAATVFTPTCNFRCPFCHNADLVTGCDQVHDMLVEEVLGFLRKRQGLLDGVCITGGEPLMQPELADFCAEVRKLGYAVKLDTNGSFPDRLRALLDAGLVDYVAMDAKNAPARYAETAGVAGLDLADVRASADLLMGGDVPFEFRTTVVRELHTADDLHALARWIEGAPAWFLQSYLDAEGVLAGPGRFHAWNPDELRALLPELRAFVPRVAVRGAD</sequence>
<name>A0A2K2UDY8_9ACTN</name>
<evidence type="ECO:0000259" key="7">
    <source>
        <dbReference type="PROSITE" id="PS51918"/>
    </source>
</evidence>
<dbReference type="EMBL" id="PPEK01000001">
    <property type="protein sequence ID" value="PNV68545.1"/>
    <property type="molecule type" value="Genomic_DNA"/>
</dbReference>
<reference evidence="9" key="1">
    <citation type="submission" date="2018-01" db="EMBL/GenBank/DDBJ databases">
        <title>Rubneribacter badeniensis gen. nov., sp. nov., and Colonibacter rubneri, gen. nov., sp. nov., WGS of new members of the Eggerthellaceae.</title>
        <authorList>
            <person name="Danylec N."/>
            <person name="Stoll D.A."/>
            <person name="Doetsch A."/>
            <person name="Kulling S.E."/>
            <person name="Huch M."/>
        </authorList>
    </citation>
    <scope>NUCLEOTIDE SEQUENCE [LARGE SCALE GENOMIC DNA]</scope>
    <source>
        <strain evidence="9">ResAG-96</strain>
    </source>
</reference>
<dbReference type="SFLD" id="SFLDS00029">
    <property type="entry name" value="Radical_SAM"/>
    <property type="match status" value="1"/>
</dbReference>
<dbReference type="InterPro" id="IPR058240">
    <property type="entry name" value="rSAM_sf"/>
</dbReference>
<evidence type="ECO:0000313" key="9">
    <source>
        <dbReference type="Proteomes" id="UP000236197"/>
    </source>
</evidence>
<evidence type="ECO:0000256" key="3">
    <source>
        <dbReference type="ARBA" id="ARBA00022691"/>
    </source>
</evidence>